<dbReference type="GeneID" id="34554559"/>
<gene>
    <name evidence="3" type="ORF">CORC01_01394</name>
</gene>
<feature type="compositionally biased region" description="Polar residues" evidence="2">
    <location>
        <begin position="28"/>
        <end position="37"/>
    </location>
</feature>
<name>A0A1G4BPF1_9PEZI</name>
<evidence type="ECO:0000256" key="1">
    <source>
        <dbReference type="SAM" id="Coils"/>
    </source>
</evidence>
<keyword evidence="4" id="KW-1185">Reference proteome</keyword>
<dbReference type="AlphaFoldDB" id="A0A1G4BPF1"/>
<feature type="coiled-coil region" evidence="1">
    <location>
        <begin position="180"/>
        <end position="207"/>
    </location>
</feature>
<sequence length="208" mass="22808">MSSLPANLVGRLHLLRKLEQPEWREGTSLPSLNSQSIKLPMTTGSQEGESEAEASASQYHRAMPDAGVERSPSTDAVVTSIEQSEDDPRSPILIQHNVPSLPNSPQGNNSSSSKKKERISTEELKRALRKGKKLATLSGNSTSQLQDQGGRLLDHTQRLGKLMSFVDELAEEISAHTIELEAHSSLLEKQSLALAQLRNDNQTLRARL</sequence>
<dbReference type="RefSeq" id="XP_022480477.1">
    <property type="nucleotide sequence ID" value="XM_022613049.1"/>
</dbReference>
<dbReference type="OrthoDB" id="4843147at2759"/>
<comment type="caution">
    <text evidence="3">The sequence shown here is derived from an EMBL/GenBank/DDBJ whole genome shotgun (WGS) entry which is preliminary data.</text>
</comment>
<accession>A0A1G4BPF1</accession>
<organism evidence="3 4">
    <name type="scientific">Colletotrichum orchidophilum</name>
    <dbReference type="NCBI Taxonomy" id="1209926"/>
    <lineage>
        <taxon>Eukaryota</taxon>
        <taxon>Fungi</taxon>
        <taxon>Dikarya</taxon>
        <taxon>Ascomycota</taxon>
        <taxon>Pezizomycotina</taxon>
        <taxon>Sordariomycetes</taxon>
        <taxon>Hypocreomycetidae</taxon>
        <taxon>Glomerellales</taxon>
        <taxon>Glomerellaceae</taxon>
        <taxon>Colletotrichum</taxon>
    </lineage>
</organism>
<protein>
    <submittedName>
        <fullName evidence="3">Uncharacterized protein</fullName>
    </submittedName>
</protein>
<dbReference type="EMBL" id="MJBS01000007">
    <property type="protein sequence ID" value="OHF03341.1"/>
    <property type="molecule type" value="Genomic_DNA"/>
</dbReference>
<feature type="compositionally biased region" description="Polar residues" evidence="2">
    <location>
        <begin position="71"/>
        <end position="82"/>
    </location>
</feature>
<evidence type="ECO:0000313" key="4">
    <source>
        <dbReference type="Proteomes" id="UP000176998"/>
    </source>
</evidence>
<dbReference type="Proteomes" id="UP000176998">
    <property type="component" value="Unassembled WGS sequence"/>
</dbReference>
<keyword evidence="1" id="KW-0175">Coiled coil</keyword>
<feature type="compositionally biased region" description="Low complexity" evidence="2">
    <location>
        <begin position="99"/>
        <end position="112"/>
    </location>
</feature>
<reference evidence="3 4" key="1">
    <citation type="submission" date="2016-09" db="EMBL/GenBank/DDBJ databases">
        <authorList>
            <person name="Capua I."/>
            <person name="De Benedictis P."/>
            <person name="Joannis T."/>
            <person name="Lombin L.H."/>
            <person name="Cattoli G."/>
        </authorList>
    </citation>
    <scope>NUCLEOTIDE SEQUENCE [LARGE SCALE GENOMIC DNA]</scope>
    <source>
        <strain evidence="3 4">IMI 309357</strain>
    </source>
</reference>
<feature type="region of interest" description="Disordered" evidence="2">
    <location>
        <begin position="20"/>
        <end position="122"/>
    </location>
</feature>
<evidence type="ECO:0000256" key="2">
    <source>
        <dbReference type="SAM" id="MobiDB-lite"/>
    </source>
</evidence>
<evidence type="ECO:0000313" key="3">
    <source>
        <dbReference type="EMBL" id="OHF03341.1"/>
    </source>
</evidence>
<proteinExistence type="predicted"/>